<protein>
    <submittedName>
        <fullName evidence="1">Uncharacterized protein</fullName>
    </submittedName>
</protein>
<comment type="caution">
    <text evidence="1">The sequence shown here is derived from an EMBL/GenBank/DDBJ whole genome shotgun (WGS) entry which is preliminary data.</text>
</comment>
<reference evidence="1" key="1">
    <citation type="submission" date="2023-04" db="EMBL/GenBank/DDBJ databases">
        <title>A chromosome-level genome assembly of the parasitoid wasp Eretmocerus hayati.</title>
        <authorList>
            <person name="Zhong Y."/>
            <person name="Liu S."/>
            <person name="Liu Y."/>
        </authorList>
    </citation>
    <scope>NUCLEOTIDE SEQUENCE</scope>
    <source>
        <strain evidence="1">ZJU_SS_LIU_2023</strain>
    </source>
</reference>
<gene>
    <name evidence="1" type="ORF">QAD02_006114</name>
</gene>
<evidence type="ECO:0000313" key="1">
    <source>
        <dbReference type="EMBL" id="KAJ8664452.1"/>
    </source>
</evidence>
<organism evidence="1 2">
    <name type="scientific">Eretmocerus hayati</name>
    <dbReference type="NCBI Taxonomy" id="131215"/>
    <lineage>
        <taxon>Eukaryota</taxon>
        <taxon>Metazoa</taxon>
        <taxon>Ecdysozoa</taxon>
        <taxon>Arthropoda</taxon>
        <taxon>Hexapoda</taxon>
        <taxon>Insecta</taxon>
        <taxon>Pterygota</taxon>
        <taxon>Neoptera</taxon>
        <taxon>Endopterygota</taxon>
        <taxon>Hymenoptera</taxon>
        <taxon>Apocrita</taxon>
        <taxon>Proctotrupomorpha</taxon>
        <taxon>Chalcidoidea</taxon>
        <taxon>Aphelinidae</taxon>
        <taxon>Aphelininae</taxon>
        <taxon>Eretmocerus</taxon>
    </lineage>
</organism>
<name>A0ACC2N291_9HYME</name>
<proteinExistence type="predicted"/>
<evidence type="ECO:0000313" key="2">
    <source>
        <dbReference type="Proteomes" id="UP001239111"/>
    </source>
</evidence>
<accession>A0ACC2N291</accession>
<dbReference type="Proteomes" id="UP001239111">
    <property type="component" value="Chromosome 4"/>
</dbReference>
<sequence length="853" mass="96667">MKFLALPIFIAFLWTFGLAQEGVQKFWNEFKRIKPLPDKDKTWIASESKILLSSPELENILLSAVGVPERLTDLTLHLDQSLENARSNNDDNIIFSPIATQNTLATILAASEGPTFEEIRKNLINDAKGISKVLPHLLSDLMREQDKILRAQYSLTREVATGIFVQDDFPVSEEFEMVRKDFYNVDVSNVNFSQRSAQDRIYAWAKDRAKFDVSNTLLTSINSPHYHSPNIAMILSSFHFEGQLSENFNTQKTRSYFKTDDGTMLLIDMLNKYGEFPIHHDDKLGLQIIGLPNEKLKVTMYVVLPDDTRTSGLRELKKHLTTGVLNNLIDRMEQRKVNVTIPKMDLSSTTSLKEALKTLGISSLFDPLKADLSPLWSEEVSNLILSDSSTTSSTHYHNESSPTPAELNQFLSSSTESTQDNYEFRRNKASRDVSDEDEAQFLKSSTSRNTFQSYGDVGTIDYKDRSTQFTTSIPKKVAAPKSEIPRNIAVDPRKKVKEYFNFTTRGPFIVTPESNTQVPSDRGTLRFDNGVSSKTPFVTNFVTPSTTKSWTTPKPTPMTTNQPCSSTIGYREPSWYHLFESSSAKPVDQGTSAPGNREDDLPLHKPPIIRRTLLGNRNSPESILPVPEDSQIDTEIDPRAGIGHTVSPNRRTKLGDHPIQSLPSTIRPLVQVRPHVARSLGYYTTARSSLNTPFYKTRSYYGSELPGDKCDYSAIQERAVQLDPYTWEDDYYKHIIIKYGGPGSYVCDYRRIPKLQMRSKRHVRDVSSIERDGAKNPKVPQNLYVSNFVHIVKFSVNGKVSDTEVASSQSSDKQESFNVDRPFLFFIRDETSKLIWFWGTINNPQPFKFSGDR</sequence>
<dbReference type="EMBL" id="CM056744">
    <property type="protein sequence ID" value="KAJ8664452.1"/>
    <property type="molecule type" value="Genomic_DNA"/>
</dbReference>
<keyword evidence="2" id="KW-1185">Reference proteome</keyword>